<comment type="catalytic activity">
    <reaction evidence="10">
        <text>D-sedoheptulose 7-phosphate + D-glyceraldehyde 3-phosphate = D-erythrose 4-phosphate + beta-D-fructose 6-phosphate</text>
        <dbReference type="Rhea" id="RHEA:17053"/>
        <dbReference type="ChEBI" id="CHEBI:16897"/>
        <dbReference type="ChEBI" id="CHEBI:57483"/>
        <dbReference type="ChEBI" id="CHEBI:57634"/>
        <dbReference type="ChEBI" id="CHEBI:59776"/>
        <dbReference type="EC" id="2.2.1.2"/>
    </reaction>
</comment>
<comment type="similarity">
    <text evidence="4 10">Belongs to the transaldolase family. Type 2 subfamily.</text>
</comment>
<name>A0A0D8FYC5_9ACTN</name>
<dbReference type="GO" id="GO:0006098">
    <property type="term" value="P:pentose-phosphate shunt"/>
    <property type="evidence" value="ECO:0007669"/>
    <property type="project" value="UniProtKB-UniRule"/>
</dbReference>
<dbReference type="GeneID" id="78371708"/>
<evidence type="ECO:0000256" key="7">
    <source>
        <dbReference type="ARBA" id="ARBA00022679"/>
    </source>
</evidence>
<evidence type="ECO:0000313" key="12">
    <source>
        <dbReference type="Proteomes" id="UP000032336"/>
    </source>
</evidence>
<dbReference type="NCBIfam" id="NF002881">
    <property type="entry name" value="PRK03343.1"/>
    <property type="match status" value="1"/>
</dbReference>
<reference evidence="11 12" key="1">
    <citation type="submission" date="2015-01" db="EMBL/GenBank/DDBJ databases">
        <title>Draft genome of the acidophilic iron oxidizer Ferrimicrobium acidiphilum strain T23.</title>
        <authorList>
            <person name="Poehlein A."/>
            <person name="Eisen S."/>
            <person name="Schloemann M."/>
            <person name="Johnson B.D."/>
            <person name="Daniel R."/>
            <person name="Muehling M."/>
        </authorList>
    </citation>
    <scope>NUCLEOTIDE SEQUENCE [LARGE SCALE GENOMIC DNA]</scope>
    <source>
        <strain evidence="11 12">T23</strain>
    </source>
</reference>
<dbReference type="InterPro" id="IPR001585">
    <property type="entry name" value="TAL/FSA"/>
</dbReference>
<dbReference type="UniPathway" id="UPA00115">
    <property type="reaction ID" value="UER00414"/>
</dbReference>
<evidence type="ECO:0000256" key="3">
    <source>
        <dbReference type="ARBA" id="ARBA00004857"/>
    </source>
</evidence>
<dbReference type="STRING" id="1121877.FEAC_03670"/>
<keyword evidence="6 10" id="KW-0963">Cytoplasm</keyword>
<comment type="function">
    <text evidence="1 10">Transaldolase is important for the balance of metabolites in the pentose-phosphate pathway.</text>
</comment>
<dbReference type="OrthoDB" id="9809101at2"/>
<dbReference type="GO" id="GO:0005737">
    <property type="term" value="C:cytoplasm"/>
    <property type="evidence" value="ECO:0007669"/>
    <property type="project" value="UniProtKB-SubCell"/>
</dbReference>
<evidence type="ECO:0000256" key="5">
    <source>
        <dbReference type="ARBA" id="ARBA00013151"/>
    </source>
</evidence>
<evidence type="ECO:0000256" key="9">
    <source>
        <dbReference type="ARBA" id="ARBA00023270"/>
    </source>
</evidence>
<dbReference type="GO" id="GO:0005975">
    <property type="term" value="P:carbohydrate metabolic process"/>
    <property type="evidence" value="ECO:0007669"/>
    <property type="project" value="InterPro"/>
</dbReference>
<evidence type="ECO:0000256" key="6">
    <source>
        <dbReference type="ARBA" id="ARBA00022490"/>
    </source>
</evidence>
<dbReference type="SUPFAM" id="SSF51569">
    <property type="entry name" value="Aldolase"/>
    <property type="match status" value="1"/>
</dbReference>
<dbReference type="InterPro" id="IPR004732">
    <property type="entry name" value="Transaldolase_2"/>
</dbReference>
<dbReference type="EC" id="2.2.1.2" evidence="5 10"/>
<comment type="pathway">
    <text evidence="3 10">Carbohydrate degradation; pentose phosphate pathway; D-glyceraldehyde 3-phosphate and beta-D-fructose 6-phosphate from D-ribose 5-phosphate and D-xylulose 5-phosphate (non-oxidative stage): step 2/3.</text>
</comment>
<dbReference type="EMBL" id="JXUW01000002">
    <property type="protein sequence ID" value="KJE77994.1"/>
    <property type="molecule type" value="Genomic_DNA"/>
</dbReference>
<evidence type="ECO:0000313" key="11">
    <source>
        <dbReference type="EMBL" id="KJE77994.1"/>
    </source>
</evidence>
<dbReference type="InterPro" id="IPR013785">
    <property type="entry name" value="Aldolase_TIM"/>
</dbReference>
<comment type="subcellular location">
    <subcellularLocation>
        <location evidence="2 10">Cytoplasm</location>
    </subcellularLocation>
</comment>
<feature type="active site" description="Schiff-base intermediate with substrate" evidence="10">
    <location>
        <position position="140"/>
    </location>
</feature>
<dbReference type="HAMAP" id="MF_00493">
    <property type="entry name" value="Transaldolase_2"/>
    <property type="match status" value="1"/>
</dbReference>
<dbReference type="PANTHER" id="PTHR10683">
    <property type="entry name" value="TRANSALDOLASE"/>
    <property type="match status" value="1"/>
</dbReference>
<accession>A0A0D8FYC5</accession>
<evidence type="ECO:0000256" key="2">
    <source>
        <dbReference type="ARBA" id="ARBA00004496"/>
    </source>
</evidence>
<protein>
    <recommendedName>
        <fullName evidence="5 10">Transaldolase</fullName>
        <ecNumber evidence="5 10">2.2.1.2</ecNumber>
    </recommendedName>
</protein>
<dbReference type="RefSeq" id="WP_035388419.1">
    <property type="nucleotide sequence ID" value="NZ_JQKF01000002.1"/>
</dbReference>
<dbReference type="Gene3D" id="3.20.20.70">
    <property type="entry name" value="Aldolase class I"/>
    <property type="match status" value="1"/>
</dbReference>
<gene>
    <name evidence="10 11" type="primary">tal</name>
    <name evidence="11" type="ORF">FEAC_03670</name>
</gene>
<evidence type="ECO:0000256" key="1">
    <source>
        <dbReference type="ARBA" id="ARBA00003518"/>
    </source>
</evidence>
<comment type="caution">
    <text evidence="11">The sequence shown here is derived from an EMBL/GenBank/DDBJ whole genome shotgun (WGS) entry which is preliminary data.</text>
</comment>
<evidence type="ECO:0000256" key="4">
    <source>
        <dbReference type="ARBA" id="ARBA00008426"/>
    </source>
</evidence>
<dbReference type="PIRSF" id="PIRSF036915">
    <property type="entry name" value="Trnald_Bac_Plnt"/>
    <property type="match status" value="1"/>
</dbReference>
<keyword evidence="7 10" id="KW-0808">Transferase</keyword>
<organism evidence="11 12">
    <name type="scientific">Ferrimicrobium acidiphilum DSM 19497</name>
    <dbReference type="NCBI Taxonomy" id="1121877"/>
    <lineage>
        <taxon>Bacteria</taxon>
        <taxon>Bacillati</taxon>
        <taxon>Actinomycetota</taxon>
        <taxon>Acidimicrobiia</taxon>
        <taxon>Acidimicrobiales</taxon>
        <taxon>Acidimicrobiaceae</taxon>
        <taxon>Ferrimicrobium</taxon>
    </lineage>
</organism>
<keyword evidence="12" id="KW-1185">Reference proteome</keyword>
<evidence type="ECO:0000256" key="8">
    <source>
        <dbReference type="ARBA" id="ARBA00023126"/>
    </source>
</evidence>
<dbReference type="Proteomes" id="UP000032336">
    <property type="component" value="Unassembled WGS sequence"/>
</dbReference>
<dbReference type="Pfam" id="PF00923">
    <property type="entry name" value="TAL_FSA"/>
    <property type="match status" value="1"/>
</dbReference>
<dbReference type="AlphaFoldDB" id="A0A0D8FYC5"/>
<sequence>MQGIRSLATLGQSVWLDSISRKLLDTGTLAHYVKDVGITGLTSNPSILAHAIGHSDDYDLALRRFEAGGVLDPEEMIYELAIVDLTDAAKLLHGAWEASGGRDGFISIEVPPEYANSVPETISWARRLRSRFTLENVLVKVPGTAAGAQAIRDLIADGIGINVTLLFGVEHYVAAATAFLDGLELRQRAGLSLDVPSVASVFVSRWDSAANPKLPSELQQQTGLAIMQGIWAAHQQILATERCQELCNGVDRMQRVLWASTSTKDPDYPDTFYVSALAAPGTVNTMPEGTLLAFDDHGEIDPIFDNALERSQETCSRLAAAGLDLEDLAAQLQVEGAKSFTDDWNSLLDLVAQKLKH</sequence>
<proteinExistence type="inferred from homology"/>
<keyword evidence="8 10" id="KW-0570">Pentose shunt</keyword>
<dbReference type="GO" id="GO:0004801">
    <property type="term" value="F:transaldolase activity"/>
    <property type="evidence" value="ECO:0007669"/>
    <property type="project" value="UniProtKB-UniRule"/>
</dbReference>
<dbReference type="eggNOG" id="COG0176">
    <property type="taxonomic scope" value="Bacteria"/>
</dbReference>
<dbReference type="PATRIC" id="fig|1121877.4.peg.398"/>
<keyword evidence="9 10" id="KW-0704">Schiff base</keyword>
<evidence type="ECO:0000256" key="10">
    <source>
        <dbReference type="HAMAP-Rule" id="MF_00493"/>
    </source>
</evidence>
<dbReference type="PANTHER" id="PTHR10683:SF31">
    <property type="entry name" value="TRANSALDOLASE"/>
    <property type="match status" value="1"/>
</dbReference>